<dbReference type="Gene3D" id="1.10.8.710">
    <property type="match status" value="1"/>
</dbReference>
<feature type="domain" description="Dynein heavy chain coiled coil stalk" evidence="20">
    <location>
        <begin position="2883"/>
        <end position="3230"/>
    </location>
</feature>
<evidence type="ECO:0000256" key="11">
    <source>
        <dbReference type="ARBA" id="ARBA00023054"/>
    </source>
</evidence>
<keyword evidence="9" id="KW-0282">Flagellum</keyword>
<keyword evidence="10" id="KW-0243">Dynein</keyword>
<dbReference type="Gene3D" id="1.20.58.1120">
    <property type="match status" value="1"/>
</dbReference>
<evidence type="ECO:0000256" key="1">
    <source>
        <dbReference type="ARBA" id="ARBA00004230"/>
    </source>
</evidence>
<evidence type="ECO:0000259" key="21">
    <source>
        <dbReference type="Pfam" id="PF12780"/>
    </source>
</evidence>
<evidence type="ECO:0000313" key="25">
    <source>
        <dbReference type="EMBL" id="CAF0815680.1"/>
    </source>
</evidence>
<dbReference type="InterPro" id="IPR035699">
    <property type="entry name" value="AAA_6"/>
</dbReference>
<dbReference type="GO" id="GO:0031514">
    <property type="term" value="C:motile cilium"/>
    <property type="evidence" value="ECO:0007669"/>
    <property type="project" value="UniProtKB-SubCell"/>
</dbReference>
<dbReference type="Pfam" id="PF12777">
    <property type="entry name" value="MT"/>
    <property type="match status" value="1"/>
</dbReference>
<evidence type="ECO:0000256" key="9">
    <source>
        <dbReference type="ARBA" id="ARBA00022846"/>
    </source>
</evidence>
<dbReference type="Pfam" id="PF17857">
    <property type="entry name" value="AAA_lid_1"/>
    <property type="match status" value="1"/>
</dbReference>
<evidence type="ECO:0000256" key="17">
    <source>
        <dbReference type="SAM" id="MobiDB-lite"/>
    </source>
</evidence>
<evidence type="ECO:0000259" key="22">
    <source>
        <dbReference type="Pfam" id="PF12781"/>
    </source>
</evidence>
<organism evidence="25 26">
    <name type="scientific">Adineta ricciae</name>
    <name type="common">Rotifer</name>
    <dbReference type="NCBI Taxonomy" id="249248"/>
    <lineage>
        <taxon>Eukaryota</taxon>
        <taxon>Metazoa</taxon>
        <taxon>Spiralia</taxon>
        <taxon>Gnathifera</taxon>
        <taxon>Rotifera</taxon>
        <taxon>Eurotatoria</taxon>
        <taxon>Bdelloidea</taxon>
        <taxon>Adinetida</taxon>
        <taxon>Adinetidae</taxon>
        <taxon>Adineta</taxon>
    </lineage>
</organism>
<evidence type="ECO:0000259" key="23">
    <source>
        <dbReference type="Pfam" id="PF17852"/>
    </source>
</evidence>
<dbReference type="GO" id="GO:0051959">
    <property type="term" value="F:dynein light intermediate chain binding"/>
    <property type="evidence" value="ECO:0007669"/>
    <property type="project" value="InterPro"/>
</dbReference>
<evidence type="ECO:0000256" key="12">
    <source>
        <dbReference type="ARBA" id="ARBA00023069"/>
    </source>
</evidence>
<dbReference type="FunFam" id="1.10.287.2620:FF:000002">
    <property type="entry name" value="Dynein heavy chain 2, axonemal"/>
    <property type="match status" value="1"/>
</dbReference>
<dbReference type="Gene3D" id="3.20.180.20">
    <property type="entry name" value="Dynein heavy chain, N-terminal domain 2"/>
    <property type="match status" value="1"/>
</dbReference>
<evidence type="ECO:0000256" key="5">
    <source>
        <dbReference type="ARBA" id="ARBA00022701"/>
    </source>
</evidence>
<dbReference type="GO" id="GO:0005874">
    <property type="term" value="C:microtubule"/>
    <property type="evidence" value="ECO:0007669"/>
    <property type="project" value="UniProtKB-KW"/>
</dbReference>
<evidence type="ECO:0000259" key="24">
    <source>
        <dbReference type="Pfam" id="PF17857"/>
    </source>
</evidence>
<dbReference type="SUPFAM" id="SSF52540">
    <property type="entry name" value="P-loop containing nucleoside triphosphate hydrolases"/>
    <property type="match status" value="4"/>
</dbReference>
<dbReference type="FunFam" id="3.40.50.300:FF:001328">
    <property type="entry name" value="Dynein heavy chain 6, axonemal"/>
    <property type="match status" value="1"/>
</dbReference>
<dbReference type="InterPro" id="IPR043157">
    <property type="entry name" value="Dynein_AAA1S"/>
</dbReference>
<dbReference type="EMBL" id="CAJNOJ010000015">
    <property type="protein sequence ID" value="CAF0815680.1"/>
    <property type="molecule type" value="Genomic_DNA"/>
</dbReference>
<reference evidence="25" key="1">
    <citation type="submission" date="2021-02" db="EMBL/GenBank/DDBJ databases">
        <authorList>
            <person name="Nowell W R."/>
        </authorList>
    </citation>
    <scope>NUCLEOTIDE SEQUENCE</scope>
</reference>
<feature type="region of interest" description="Disordered" evidence="17">
    <location>
        <begin position="2223"/>
        <end position="2242"/>
    </location>
</feature>
<dbReference type="Gene3D" id="1.20.140.100">
    <property type="entry name" value="Dynein heavy chain, N-terminal domain 2"/>
    <property type="match status" value="1"/>
</dbReference>
<dbReference type="FunFam" id="1.10.472.130:FF:000006">
    <property type="entry name" value="Dynein axonemal heavy chain 1"/>
    <property type="match status" value="1"/>
</dbReference>
<dbReference type="InterPro" id="IPR035706">
    <property type="entry name" value="AAA_9"/>
</dbReference>
<evidence type="ECO:0000256" key="4">
    <source>
        <dbReference type="ARBA" id="ARBA00022490"/>
    </source>
</evidence>
<keyword evidence="12" id="KW-0969">Cilium</keyword>
<keyword evidence="4" id="KW-0963">Cytoplasm</keyword>
<dbReference type="GO" id="GO:0045505">
    <property type="term" value="F:dynein intermediate chain binding"/>
    <property type="evidence" value="ECO:0007669"/>
    <property type="project" value="InterPro"/>
</dbReference>
<feature type="compositionally biased region" description="Basic and acidic residues" evidence="17">
    <location>
        <begin position="2224"/>
        <end position="2239"/>
    </location>
</feature>
<dbReference type="FunFam" id="1.20.58.1120:FF:000005">
    <property type="entry name" value="Dynein, axonemal, heavy chain 12"/>
    <property type="match status" value="1"/>
</dbReference>
<dbReference type="FunFam" id="3.40.50.300:FF:000044">
    <property type="entry name" value="Dynein heavy chain 5, axonemal"/>
    <property type="match status" value="2"/>
</dbReference>
<dbReference type="Gene3D" id="1.20.920.20">
    <property type="match status" value="1"/>
</dbReference>
<comment type="caution">
    <text evidence="25">The sequence shown here is derived from an EMBL/GenBank/DDBJ whole genome shotgun (WGS) entry which is preliminary data.</text>
</comment>
<dbReference type="Pfam" id="PF08393">
    <property type="entry name" value="DHC_N2"/>
    <property type="match status" value="1"/>
</dbReference>
<dbReference type="Gene3D" id="1.10.472.130">
    <property type="match status" value="1"/>
</dbReference>
<dbReference type="PANTHER" id="PTHR22878:SF73">
    <property type="entry name" value="DYNEIN AXONEMAL HEAVY CHAIN 1"/>
    <property type="match status" value="1"/>
</dbReference>
<keyword evidence="5" id="KW-0493">Microtubule</keyword>
<feature type="compositionally biased region" description="Basic and acidic residues" evidence="17">
    <location>
        <begin position="30"/>
        <end position="39"/>
    </location>
</feature>
<keyword evidence="13" id="KW-0505">Motor protein</keyword>
<name>A0A813TSS1_ADIRI</name>
<dbReference type="FunFam" id="3.40.50.300:FF:000223">
    <property type="entry name" value="Dynein heavy chain 3, axonemal"/>
    <property type="match status" value="1"/>
</dbReference>
<sequence>MPQENGYHGNRQNSSRSIHSRASTAGNDDGIDRSRRNRELRERGYYSELATIDPDTRFQISQQAPIAHDDVLRETFRLSNSARASIFDLQGIDVAQILANSKEGEFTTEYKRSDIYLEKTYEPKVFMPFYTAPYKLPRKVEIERRKRLYLSLDLPSLLEERNIDTDKLMPKYVPADKVVTLNIPNEDPAPFDSFLPLYYFDDTDFEIWTPESWLALGHDPFTGLNKPLPGVALLPNIPADQITDIKDSNLRFHWHNVSIHDYDAEQQLWLVTPDDREHDVFDMYRSTKRSRKEIEAAENGSRSGASSATNGLYIYSNFSYTLKVFAGHRHNYSPDGTHGRYWVPRIQLHFLAEDPRVFADRVAKAYHDRKRTEAELRSTLFIDCMPTDGTGKLDDERIKRMIELTKTSAISKTIKDEYVTPIVEEVNLDYARTMNSMIFENVTQSDPISFAFITLPIKQRRPVPRSGCISIPEYSFNEVFDQFKFISLLTSKSAIDALKLVRTECDYVVNNLSLLQKNFPKHVKLDEFESMQVNQTSTTHMYLTDTWKNNLRQGIKTQFIDVGRGWYNINESDYHIYKVSKLKTFIERVKFMMQDTLRFLVQDSCQNYVRMIVDACTPVLDMKEGFKWPKDDLITTPYKPPKNPLFHLDLTIDQAGPRYVTSYESFPNIILGAFDRAILQTHAIPQIEKDVMENIFWGGEMLRLESVALQEKKVIEWRETLQKAVYASLVPLKAYADAYESYAPLMNLNIDQYIKDFEKTEKSIEDYRNEILVHIHEKDKLEKSIPTSIIIGPYFISAHKLREALSNKRKALVEALLASQTRKARTKTEELNDTFRDIQRKLYEKANNAEDLSEHREWMKSVPEQVDDKKDDIQKVLEEYVVLDEFMYNLSNEDFGLKYGVLAWPWKIRTMLEQVEEQHKEDEDRFKKLQVQDTATLNDKIDQLIMSVAGLSGHMSMDRAHEVANECRKLNKALKECVEASQTYNNRERLLGLAVTNYEKLTRLVKDFEPYRILWSTTSDWLRSYDSWMNDPIISVNAEDIEKNVTEMYKNTHRSIKTFADNEGMQCATFLFREYLSYTYMFSAKFVLLAKIDDPGIQLVALTIKGQIEDFKPSIPLIQALRAPGMRNRHWEELSELVKMAVRPKKELTFAKCLEMGLQKHIDLISKVAEKAGKEFSIEQQLDKMEQEWKPIRFEVLPYKQTGTYIIKASEEISQMLDDHIVATQSMSFSPFKKAFEERIAQWENKLKITQEVLDEWLACQRSWLYLEPIFSSEDIIRQLPVESKRYQTMERIWRKVMKQAKENPEVISLCPEARLRDNLREANKLLEQVQKGLSEYLETKRMAFPRFYFLSDDELLQILSQTKDPKAVQPHLRKCFENITKVKFEDDMRISRMYSAEQEEVAFRKEIYPVGNVEDWMCEIERVMRETLRQIIRDALDDYTSRPRKQWVQYWPGQIVVAGSQTFWTRQVSEALEKKEIMKYHKQQLHELDELRELVRGELTDNARETLKALIVIEVHARDVVINLIEEKVMNVNDFEWISQLRYYWNEDHLYIRAVNAEFRYGYEYLGNTPRLVITPLTDRCYLTLTGALHLKFGGAPAGPAGTGKTETTKDLAKAMAVQCVVFNCSDQLDFMAMAKFFCGLASAGAFACLDEFNRIDIEVLSVVANQVSTILRACHAGAWACFDEFNRIDIEVLSVVAQQIQVINQALMQKAERFMFEGKEIVLKSSCAVFITMNPGYAGRTELPDNLKALFRPVAMMVPDYGLIAENSLFSFGFSDAKPLAKKIVQTFKLSSEQLSSQDHYDFGMRAVKSVISAAGNLKRQYPNMNEDLICLRAIRDVNIPKFLQDDLKLFTGIVSDLFPKIKEEPIDYKVLEEGLRHACRQLNLKDVDGFLLKCIQLFETTIVRHGLMLVGPTGSGKTKSYESLQIAMTHMKGKINPAGSPFKPVHTYVLNPKSITMGQLYGAFDELTHEWTDGILSTLMRQGVAAENDDKRWYLFDGPVDAVWIENMNTVLDDNKKLCLSSGEIIKMTEAMTMMFEVADLSQASPATVSRCGMVYLEPSILGLQPFIECWMKKLPDAIFKHYEQINQLFANFLEPSLKFIRKNVKEIIPTYDSNLTFSLIKMLDCFIQPFRPREKGQRQGRSDKPAPPEAAERVTELIEPWFIFSLIWSVGASCDNDSRRKFSEWLRQKLVHNPIKLAIPAEGLVYDYVFDDGGIVQPTEEQKANEEEGSDDSKKRQPRWKHWLADLPPFQISNDAKFSDILVPTIDNIRNAHIIEMLLRMDRPVLCVGPTGTSKTLTVADKLTRSMPKEFSPEFIVFSAKTNANQTQDLIDSKLDKRRRGIYGPPLGKVFLFFIDDLNMPALETYGAQPPIELIRQYMDFKGWYDRKVVGEFRTLVDINFICAMGPPGGGRNPVTPRLTRHFNFLSFTELENDSMRKIFSTIFNWWTRQNEFVLGLSEKLVMSSIEVYKTICASLLPTPSKSHYTFNLRDLSKVFQGMLMMEAKKIDNVESLLRLWYHENCRVFQDRLINDEDRDWFRNLLAEHMKSDFSMNFENVVQEPVLYGDFVAQTADKSYQELNDVKLMKKRLDEYLEEYNQINVAKMNLVLFMDAMKHISRIIRVIKQPLGNALLLGVGGSGRQSLTRLATFISEYELRSIQLSKSYGMTEWKDDLRKFMLHAGLRNTPTVFLFSDTQIKSESFLEDLNNILNSGDVPNIYQFDELEQIYTIMKPVVSEAGLPPTKTNLYSAYTKRVRQNLHTVVCMSPIGEIFRARLRQFPALVNCCTIDWYSEWPKDALEAVSETYLNNMPTLEADAKVVQGLVKLCQEIHQSAALMTTKYREEMSRHNYVTPTSYLELLNIFSKIFGKKKDELVLAKRRTKTGLDKLLSTEKDVAKLRVELNEMLPLLDQAVQETNETMAKIAEDTSSTEEIKTKVASEEEEVQKKVKETRAIASEASERLAEAMPALEAALQSLEVLSKNDINEVRALQRPPQGVKLTMEAVCILKQVEPLKVPVPNKPGKKEDDYWEPGRGLLADAGKFLLSLREFDKENIPEIVIQKLQKHIDSPDFDPIKIEKTSKACKSLCMWCRAMYAFYMINKEVAPRKEALANAEAELAIVKEVLATKKRELKKLEEGLRTLQVKYEDAVRKKTEYETKVDECNQRIARAERLTTGLGDEKIRWQENVAMLDNFLGNVIGDVLVCSGFIAYLGPFTAEYRENMVREWITKLTAYNVPHSDNPELVRVLGDAVKIRNWQLAGLPKDNLSVQNGVIVQYSNRWPLFIDPQGQANKWIKNMEKNTGLDVMKLSDRDYLRTLENSIRFGKPCLLENVGTDIDPALEPVLLRQTFRQSGSTVIKLGDATIPYHDDFRFYITTKLPNPHYTPEISVKVTLVNFTLSPSGLEDQMLARVVAEERPDLEEMKNTLIISNATMRNELKALEDTILEKLSTSDNPVDDIELITALEASKAKSTEIKTKMQAAEQTEKDIDITRAEYVPVAVNTQILFFCVSDLANVDPMYQYSLEWFTNIFLTSIQSAPRADNLENRIKNINDYFTFSLYCNVCRSLFEKHKLLFAFLLTVRILMNQKKIQMNCSISSQRLTIQ</sequence>
<evidence type="ECO:0000259" key="18">
    <source>
        <dbReference type="Pfam" id="PF08393"/>
    </source>
</evidence>
<feature type="region of interest" description="Disordered" evidence="17">
    <location>
        <begin position="1"/>
        <end position="39"/>
    </location>
</feature>
<evidence type="ECO:0000256" key="14">
    <source>
        <dbReference type="ARBA" id="ARBA00023212"/>
    </source>
</evidence>
<dbReference type="FunFam" id="1.10.8.1220:FF:000001">
    <property type="entry name" value="Dynein axonemal heavy chain 5"/>
    <property type="match status" value="1"/>
</dbReference>
<feature type="coiled-coil region" evidence="16">
    <location>
        <begin position="3113"/>
        <end position="3175"/>
    </location>
</feature>
<dbReference type="Proteomes" id="UP000663852">
    <property type="component" value="Unassembled WGS sequence"/>
</dbReference>
<dbReference type="InterPro" id="IPR027417">
    <property type="entry name" value="P-loop_NTPase"/>
</dbReference>
<keyword evidence="6" id="KW-0677">Repeat</keyword>
<evidence type="ECO:0000259" key="19">
    <source>
        <dbReference type="Pfam" id="PF12774"/>
    </source>
</evidence>
<dbReference type="InterPro" id="IPR013602">
    <property type="entry name" value="Dynein_heavy_linker"/>
</dbReference>
<dbReference type="OrthoDB" id="447173at2759"/>
<evidence type="ECO:0000256" key="10">
    <source>
        <dbReference type="ARBA" id="ARBA00023017"/>
    </source>
</evidence>
<dbReference type="FunFam" id="3.20.180.20:FF:000003">
    <property type="entry name" value="Dynein heavy chain 12, axonemal"/>
    <property type="match status" value="1"/>
</dbReference>
<dbReference type="FunFam" id="1.20.140.100:FF:000004">
    <property type="entry name" value="Dynein axonemal heavy chain 6"/>
    <property type="match status" value="1"/>
</dbReference>
<proteinExistence type="inferred from homology"/>
<dbReference type="GO" id="GO:0005524">
    <property type="term" value="F:ATP binding"/>
    <property type="evidence" value="ECO:0007669"/>
    <property type="project" value="UniProtKB-KW"/>
</dbReference>
<evidence type="ECO:0000256" key="3">
    <source>
        <dbReference type="ARBA" id="ARBA00008887"/>
    </source>
</evidence>
<dbReference type="GO" id="GO:0007018">
    <property type="term" value="P:microtubule-based movement"/>
    <property type="evidence" value="ECO:0007669"/>
    <property type="project" value="InterPro"/>
</dbReference>
<feature type="coiled-coil region" evidence="16">
    <location>
        <begin position="1313"/>
        <end position="1340"/>
    </location>
</feature>
<feature type="coiled-coil region" evidence="16">
    <location>
        <begin position="750"/>
        <end position="784"/>
    </location>
</feature>
<protein>
    <recommendedName>
        <fullName evidence="27">Dynein heavy chain 1, axonemal</fullName>
    </recommendedName>
</protein>
<keyword evidence="14" id="KW-0206">Cytoskeleton</keyword>
<dbReference type="Pfam" id="PF12781">
    <property type="entry name" value="AAA_9"/>
    <property type="match status" value="1"/>
</dbReference>
<dbReference type="GO" id="GO:0005858">
    <property type="term" value="C:axonemal dynein complex"/>
    <property type="evidence" value="ECO:0007669"/>
    <property type="project" value="UniProtKB-ARBA"/>
</dbReference>
<dbReference type="Pfam" id="PF12780">
    <property type="entry name" value="AAA_8"/>
    <property type="match status" value="1"/>
</dbReference>
<dbReference type="Pfam" id="PF12774">
    <property type="entry name" value="AAA_6"/>
    <property type="match status" value="1"/>
</dbReference>
<feature type="domain" description="Dynein heavy chain linker" evidence="18">
    <location>
        <begin position="1002"/>
        <end position="1436"/>
    </location>
</feature>
<dbReference type="Gene3D" id="6.10.140.1060">
    <property type="match status" value="1"/>
</dbReference>
<dbReference type="InterPro" id="IPR042228">
    <property type="entry name" value="Dynein_linker_3"/>
</dbReference>
<accession>A0A813TSS1</accession>
<feature type="domain" description="Dynein heavy chain 3 AAA+ lid" evidence="24">
    <location>
        <begin position="2466"/>
        <end position="2555"/>
    </location>
</feature>
<dbReference type="Gene3D" id="1.20.920.30">
    <property type="match status" value="1"/>
</dbReference>
<feature type="domain" description="Dynein heavy chain AAA 5 extension" evidence="23">
    <location>
        <begin position="2089"/>
        <end position="2216"/>
    </location>
</feature>
<evidence type="ECO:0000256" key="15">
    <source>
        <dbReference type="ARBA" id="ARBA00023273"/>
    </source>
</evidence>
<dbReference type="InterPro" id="IPR042222">
    <property type="entry name" value="Dynein_2_N"/>
</dbReference>
<keyword evidence="8" id="KW-0067">ATP-binding</keyword>
<evidence type="ECO:0008006" key="27">
    <source>
        <dbReference type="Google" id="ProtNLM"/>
    </source>
</evidence>
<dbReference type="InterPro" id="IPR024317">
    <property type="entry name" value="Dynein_heavy_chain_D4_dom"/>
</dbReference>
<dbReference type="Gene3D" id="1.10.287.2620">
    <property type="match status" value="1"/>
</dbReference>
<dbReference type="FunFam" id="1.20.920.30:FF:000005">
    <property type="entry name" value="Dynein, axonemal, heavy chain 2"/>
    <property type="match status" value="1"/>
</dbReference>
<comment type="subcellular location">
    <subcellularLocation>
        <location evidence="1">Cell projection</location>
        <location evidence="1">Cilium</location>
        <location evidence="1">Flagellum</location>
    </subcellularLocation>
    <subcellularLocation>
        <location evidence="2">Cytoplasm</location>
        <location evidence="2">Cytoskeleton</location>
        <location evidence="2">Cilium axoneme</location>
    </subcellularLocation>
</comment>
<dbReference type="Pfam" id="PF12775">
    <property type="entry name" value="AAA_7"/>
    <property type="match status" value="1"/>
</dbReference>
<dbReference type="PANTHER" id="PTHR22878">
    <property type="entry name" value="DYNEIN HEAVY CHAIN 6, AXONEMAL-LIKE-RELATED"/>
    <property type="match status" value="1"/>
</dbReference>
<evidence type="ECO:0000313" key="26">
    <source>
        <dbReference type="Proteomes" id="UP000663852"/>
    </source>
</evidence>
<evidence type="ECO:0000256" key="13">
    <source>
        <dbReference type="ARBA" id="ARBA00023175"/>
    </source>
</evidence>
<dbReference type="Gene3D" id="3.40.50.300">
    <property type="entry name" value="P-loop containing nucleotide triphosphate hydrolases"/>
    <property type="match status" value="5"/>
</dbReference>
<keyword evidence="7" id="KW-0547">Nucleotide-binding</keyword>
<feature type="domain" description="Dynein heavy chain AAA module D4" evidence="21">
    <location>
        <begin position="2608"/>
        <end position="2869"/>
    </location>
</feature>
<dbReference type="InterPro" id="IPR026983">
    <property type="entry name" value="DHC"/>
</dbReference>
<comment type="similarity">
    <text evidence="3">Belongs to the dynein heavy chain family.</text>
</comment>
<dbReference type="InterPro" id="IPR041466">
    <property type="entry name" value="Dynein_AAA5_ext"/>
</dbReference>
<dbReference type="FunFam" id="1.20.920.20:FF:000006">
    <property type="entry name" value="Dynein, axonemal, heavy chain 6"/>
    <property type="match status" value="1"/>
</dbReference>
<evidence type="ECO:0000256" key="16">
    <source>
        <dbReference type="SAM" id="Coils"/>
    </source>
</evidence>
<dbReference type="Pfam" id="PF17852">
    <property type="entry name" value="Dynein_AAA_lid"/>
    <property type="match status" value="1"/>
</dbReference>
<dbReference type="FunFam" id="3.40.50.300:FF:002141">
    <property type="entry name" value="Dynein heavy chain"/>
    <property type="match status" value="1"/>
</dbReference>
<evidence type="ECO:0000259" key="20">
    <source>
        <dbReference type="Pfam" id="PF12777"/>
    </source>
</evidence>
<keyword evidence="11 16" id="KW-0175">Coiled coil</keyword>
<gene>
    <name evidence="25" type="ORF">EDS130_LOCUS5585</name>
</gene>
<feature type="compositionally biased region" description="Polar residues" evidence="17">
    <location>
        <begin position="10"/>
        <end position="26"/>
    </location>
</feature>
<dbReference type="Gene3D" id="1.10.8.1220">
    <property type="match status" value="1"/>
</dbReference>
<evidence type="ECO:0000256" key="2">
    <source>
        <dbReference type="ARBA" id="ARBA00004430"/>
    </source>
</evidence>
<keyword evidence="15" id="KW-0966">Cell projection</keyword>
<dbReference type="InterPro" id="IPR024743">
    <property type="entry name" value="Dynein_HC_stalk"/>
</dbReference>
<evidence type="ECO:0000256" key="8">
    <source>
        <dbReference type="ARBA" id="ARBA00022840"/>
    </source>
</evidence>
<feature type="domain" description="Dynein heavy chain ATP-binding dynein motor region" evidence="22">
    <location>
        <begin position="3257"/>
        <end position="3477"/>
    </location>
</feature>
<evidence type="ECO:0000256" key="6">
    <source>
        <dbReference type="ARBA" id="ARBA00022737"/>
    </source>
</evidence>
<dbReference type="InterPro" id="IPR041589">
    <property type="entry name" value="DNAH3_AAA_lid_1"/>
</dbReference>
<evidence type="ECO:0000256" key="7">
    <source>
        <dbReference type="ARBA" id="ARBA00022741"/>
    </source>
</evidence>
<feature type="domain" description="Dynein heavy chain hydrolytic ATP-binding dynein motor region" evidence="19">
    <location>
        <begin position="1676"/>
        <end position="1921"/>
    </location>
</feature>
<dbReference type="FunFam" id="1.10.8.710:FF:000004">
    <property type="entry name" value="Dynein axonemal heavy chain 6"/>
    <property type="match status" value="1"/>
</dbReference>